<sequence>MKKNIILIALFTITIFACQNTVKAQVPDAVKATFQKMYPGEDDPDWHKDDNGNYESNFKVDGVKYRADFSHNGNWIETETSIDVKDLPKAIRDIIKADYGSEDITEVEKVEHHSKGVFYDVEFKKKGKNMDVEFKENGDIIN</sequence>
<feature type="signal peptide" evidence="1">
    <location>
        <begin position="1"/>
        <end position="24"/>
    </location>
</feature>
<protein>
    <submittedName>
        <fullName evidence="3">PepSY-like domain-containing protein</fullName>
    </submittedName>
</protein>
<organism evidence="3 4">
    <name type="scientific">Psychroserpens luteus</name>
    <dbReference type="NCBI Taxonomy" id="1434066"/>
    <lineage>
        <taxon>Bacteria</taxon>
        <taxon>Pseudomonadati</taxon>
        <taxon>Bacteroidota</taxon>
        <taxon>Flavobacteriia</taxon>
        <taxon>Flavobacteriales</taxon>
        <taxon>Flavobacteriaceae</taxon>
        <taxon>Psychroserpens</taxon>
    </lineage>
</organism>
<proteinExistence type="predicted"/>
<feature type="domain" description="Putative beta-lactamase-inhibitor-like PepSY-like" evidence="2">
    <location>
        <begin position="54"/>
        <end position="141"/>
    </location>
</feature>
<evidence type="ECO:0000313" key="3">
    <source>
        <dbReference type="EMBL" id="MFD2914215.1"/>
    </source>
</evidence>
<feature type="chain" id="PRO_5045576783" evidence="1">
    <location>
        <begin position="25"/>
        <end position="142"/>
    </location>
</feature>
<evidence type="ECO:0000313" key="4">
    <source>
        <dbReference type="Proteomes" id="UP001597548"/>
    </source>
</evidence>
<dbReference type="Pfam" id="PF11396">
    <property type="entry name" value="PepSY_like"/>
    <property type="match status" value="1"/>
</dbReference>
<accession>A0ABW5ZP48</accession>
<comment type="caution">
    <text evidence="3">The sequence shown here is derived from an EMBL/GenBank/DDBJ whole genome shotgun (WGS) entry which is preliminary data.</text>
</comment>
<dbReference type="EMBL" id="JBHUOS010000001">
    <property type="protein sequence ID" value="MFD2914215.1"/>
    <property type="molecule type" value="Genomic_DNA"/>
</dbReference>
<dbReference type="RefSeq" id="WP_194507303.1">
    <property type="nucleotide sequence ID" value="NZ_JADILU010000002.1"/>
</dbReference>
<keyword evidence="4" id="KW-1185">Reference proteome</keyword>
<gene>
    <name evidence="3" type="ORF">ACFS29_01070</name>
</gene>
<evidence type="ECO:0000259" key="2">
    <source>
        <dbReference type="Pfam" id="PF11396"/>
    </source>
</evidence>
<name>A0ABW5ZP48_9FLAO</name>
<dbReference type="InterPro" id="IPR021533">
    <property type="entry name" value="PepSY-like"/>
</dbReference>
<evidence type="ECO:0000256" key="1">
    <source>
        <dbReference type="SAM" id="SignalP"/>
    </source>
</evidence>
<dbReference type="Gene3D" id="3.10.450.360">
    <property type="match status" value="1"/>
</dbReference>
<dbReference type="Proteomes" id="UP001597548">
    <property type="component" value="Unassembled WGS sequence"/>
</dbReference>
<dbReference type="SUPFAM" id="SSF160574">
    <property type="entry name" value="BT0923-like"/>
    <property type="match status" value="1"/>
</dbReference>
<keyword evidence="1" id="KW-0732">Signal</keyword>
<reference evidence="4" key="1">
    <citation type="journal article" date="2019" name="Int. J. Syst. Evol. Microbiol.">
        <title>The Global Catalogue of Microorganisms (GCM) 10K type strain sequencing project: providing services to taxonomists for standard genome sequencing and annotation.</title>
        <authorList>
            <consortium name="The Broad Institute Genomics Platform"/>
            <consortium name="The Broad Institute Genome Sequencing Center for Infectious Disease"/>
            <person name="Wu L."/>
            <person name="Ma J."/>
        </authorList>
    </citation>
    <scope>NUCLEOTIDE SEQUENCE [LARGE SCALE GENOMIC DNA]</scope>
    <source>
        <strain evidence="4">KCTC 32514</strain>
    </source>
</reference>
<dbReference type="PROSITE" id="PS51257">
    <property type="entry name" value="PROKAR_LIPOPROTEIN"/>
    <property type="match status" value="1"/>
</dbReference>